<feature type="region of interest" description="Disordered" evidence="1">
    <location>
        <begin position="1"/>
        <end position="21"/>
    </location>
</feature>
<evidence type="ECO:0000313" key="3">
    <source>
        <dbReference type="Proteomes" id="UP000703269"/>
    </source>
</evidence>
<proteinExistence type="predicted"/>
<keyword evidence="3" id="KW-1185">Reference proteome</keyword>
<evidence type="ECO:0000256" key="1">
    <source>
        <dbReference type="SAM" id="MobiDB-lite"/>
    </source>
</evidence>
<dbReference type="EMBL" id="BPQB01000062">
    <property type="protein sequence ID" value="GJE96683.1"/>
    <property type="molecule type" value="Genomic_DNA"/>
</dbReference>
<protein>
    <submittedName>
        <fullName evidence="2">Uncharacterized protein</fullName>
    </submittedName>
</protein>
<name>A0A9P3GKP3_9APHY</name>
<evidence type="ECO:0000313" key="2">
    <source>
        <dbReference type="EMBL" id="GJE96683.1"/>
    </source>
</evidence>
<accession>A0A9P3GKP3</accession>
<comment type="caution">
    <text evidence="2">The sequence shown here is derived from an EMBL/GenBank/DDBJ whole genome shotgun (WGS) entry which is preliminary data.</text>
</comment>
<dbReference type="Proteomes" id="UP000703269">
    <property type="component" value="Unassembled WGS sequence"/>
</dbReference>
<sequence>MLWVSATTSTPPSPHCGISASKGSPPLVTNLPSSQVAAHLSTIPALHELDIAAMSANDLALPGLEKFACGAPVGAEHRPASFIRWLRAPALQKLNIGPSVRPKRYPLDLQQPAASSTHALLTKVPYFSASTPPCFTRDGLIIRQALRRWAHTRRLFSLCTRCALAVRAGEVGVARAARPSRTG</sequence>
<feature type="compositionally biased region" description="Polar residues" evidence="1">
    <location>
        <begin position="1"/>
        <end position="10"/>
    </location>
</feature>
<reference evidence="2 3" key="1">
    <citation type="submission" date="2021-08" db="EMBL/GenBank/DDBJ databases">
        <title>Draft Genome Sequence of Phanerochaete sordida strain YK-624.</title>
        <authorList>
            <person name="Mori T."/>
            <person name="Dohra H."/>
            <person name="Suzuki T."/>
            <person name="Kawagishi H."/>
            <person name="Hirai H."/>
        </authorList>
    </citation>
    <scope>NUCLEOTIDE SEQUENCE [LARGE SCALE GENOMIC DNA]</scope>
    <source>
        <strain evidence="2 3">YK-624</strain>
    </source>
</reference>
<gene>
    <name evidence="2" type="ORF">PsYK624_128860</name>
</gene>
<organism evidence="2 3">
    <name type="scientific">Phanerochaete sordida</name>
    <dbReference type="NCBI Taxonomy" id="48140"/>
    <lineage>
        <taxon>Eukaryota</taxon>
        <taxon>Fungi</taxon>
        <taxon>Dikarya</taxon>
        <taxon>Basidiomycota</taxon>
        <taxon>Agaricomycotina</taxon>
        <taxon>Agaricomycetes</taxon>
        <taxon>Polyporales</taxon>
        <taxon>Phanerochaetaceae</taxon>
        <taxon>Phanerochaete</taxon>
    </lineage>
</organism>
<dbReference type="AlphaFoldDB" id="A0A9P3GKP3"/>